<dbReference type="Proteomes" id="UP001348805">
    <property type="component" value="Segment"/>
</dbReference>
<reference evidence="1 2" key="1">
    <citation type="submission" date="2023-11" db="EMBL/GenBank/DDBJ databases">
        <authorList>
            <person name="Cook R."/>
            <person name="Crisci M."/>
            <person name="Pye H."/>
            <person name="Adriaenssens E."/>
            <person name="Santini J."/>
        </authorList>
    </citation>
    <scope>NUCLEOTIDE SEQUENCE [LARGE SCALE GENOMIC DNA]</scope>
    <source>
        <strain evidence="1">Lak_Megaphage_RVC_AP3_GC26</strain>
    </source>
</reference>
<sequence length="275" mass="32089">MEKVDIKKELENLNETLAEDVNKMNIDVYGKKFVDLANQYIKDNKKYLESIIDTSIVFYDISDDKKETFIPSLMSDINNLILTAYLDGLYQGHKFKGDPYELSDNNIIDKSFMITFEFGDNDFGGYIKDAIKTWVDTWNSVTLNIKRYRDSESEHMLKYEFEKLEKLEDITNISKLLANGVVASIINRNNEYIDTTCFKDIDSCMKNAREYVDYLKLLNTSEYHKGSIEEITNFILTKYKNMQSEDEGYDLEHTWLNGEVLIIKVENGYASAWVQ</sequence>
<name>A0ABZ0YZE1_9CAUD</name>
<keyword evidence="2" id="KW-1185">Reference proteome</keyword>
<protein>
    <submittedName>
        <fullName evidence="1">Uncharacterized protein</fullName>
    </submittedName>
</protein>
<evidence type="ECO:0000313" key="1">
    <source>
        <dbReference type="EMBL" id="WQJ51182.1"/>
    </source>
</evidence>
<organism evidence="1 2">
    <name type="scientific">phage Lak_Megaphage_RVC_AP3_GC26</name>
    <dbReference type="NCBI Taxonomy" id="3109225"/>
    <lineage>
        <taxon>Viruses</taxon>
        <taxon>Duplodnaviria</taxon>
        <taxon>Heunggongvirae</taxon>
        <taxon>Uroviricota</taxon>
        <taxon>Caudoviricetes</taxon>
        <taxon>Caudoviricetes code 15 clade</taxon>
    </lineage>
</organism>
<accession>A0ABZ0YZE1</accession>
<proteinExistence type="predicted"/>
<evidence type="ECO:0000313" key="2">
    <source>
        <dbReference type="Proteomes" id="UP001348805"/>
    </source>
</evidence>
<dbReference type="EMBL" id="OR769219">
    <property type="protein sequence ID" value="WQJ51182.1"/>
    <property type="molecule type" value="Genomic_DNA"/>
</dbReference>